<reference evidence="2 3" key="1">
    <citation type="submission" date="2014-07" db="EMBL/GenBank/DDBJ databases">
        <title>Tepidicaulis marinum gen. nov., sp. nov., a novel marine bacterium denitrifying nitrate to nitrous oxide strictly under microaerobic conditions.</title>
        <authorList>
            <person name="Takeuchi M."/>
            <person name="Yamagishi T."/>
            <person name="Kamagata Y."/>
            <person name="Oshima K."/>
            <person name="Hattori M."/>
            <person name="Katayama T."/>
            <person name="Hanada S."/>
            <person name="Tamaki H."/>
            <person name="Marumo K."/>
            <person name="Maeda H."/>
            <person name="Nedachi M."/>
            <person name="Iwasaki W."/>
            <person name="Suwa Y."/>
            <person name="Sakata S."/>
        </authorList>
    </citation>
    <scope>NUCLEOTIDE SEQUENCE [LARGE SCALE GENOMIC DNA]</scope>
    <source>
        <strain evidence="2 3">MA2</strain>
    </source>
</reference>
<dbReference type="AlphaFoldDB" id="A0A081BE25"/>
<keyword evidence="3" id="KW-1185">Reference proteome</keyword>
<name>A0A081BE25_9HYPH</name>
<evidence type="ECO:0000256" key="1">
    <source>
        <dbReference type="SAM" id="MobiDB-lite"/>
    </source>
</evidence>
<accession>A0A081BE25</accession>
<evidence type="ECO:0000313" key="2">
    <source>
        <dbReference type="EMBL" id="GAK46293.1"/>
    </source>
</evidence>
<proteinExistence type="predicted"/>
<dbReference type="Proteomes" id="UP000028702">
    <property type="component" value="Unassembled WGS sequence"/>
</dbReference>
<evidence type="ECO:0000313" key="3">
    <source>
        <dbReference type="Proteomes" id="UP000028702"/>
    </source>
</evidence>
<feature type="compositionally biased region" description="Basic and acidic residues" evidence="1">
    <location>
        <begin position="48"/>
        <end position="58"/>
    </location>
</feature>
<sequence length="85" mass="9515">MSTVAPRMQELENDLSALIVDGACNYTMTLNEVFSHDRRALRKPSRPVRRDTAGDKNSDATLSASCEEFCLSLETVRHFLEAGMH</sequence>
<organism evidence="2 3">
    <name type="scientific">Tepidicaulis marinus</name>
    <dbReference type="NCBI Taxonomy" id="1333998"/>
    <lineage>
        <taxon>Bacteria</taxon>
        <taxon>Pseudomonadati</taxon>
        <taxon>Pseudomonadota</taxon>
        <taxon>Alphaproteobacteria</taxon>
        <taxon>Hyphomicrobiales</taxon>
        <taxon>Parvibaculaceae</taxon>
        <taxon>Tepidicaulis</taxon>
    </lineage>
</organism>
<dbReference type="STRING" id="1333998.M2A_2792"/>
<dbReference type="EMBL" id="BBIO01000017">
    <property type="protein sequence ID" value="GAK46293.1"/>
    <property type="molecule type" value="Genomic_DNA"/>
</dbReference>
<feature type="region of interest" description="Disordered" evidence="1">
    <location>
        <begin position="38"/>
        <end position="59"/>
    </location>
</feature>
<comment type="caution">
    <text evidence="2">The sequence shown here is derived from an EMBL/GenBank/DDBJ whole genome shotgun (WGS) entry which is preliminary data.</text>
</comment>
<protein>
    <submittedName>
        <fullName evidence="2">Uncharacterized protein</fullName>
    </submittedName>
</protein>
<gene>
    <name evidence="2" type="ORF">M2A_2792</name>
</gene>